<gene>
    <name evidence="1" type="ORF">C7I55_09710</name>
</gene>
<dbReference type="OrthoDB" id="7658594at2"/>
<comment type="caution">
    <text evidence="1">The sequence shown here is derived from an EMBL/GenBank/DDBJ whole genome shotgun (WGS) entry which is preliminary data.</text>
</comment>
<sequence length="152" mass="17013">MSSAELVRRALERIATCTNAKELRQLAENARTLGNDEVRKAALRKLYAVSPDAVPGTLEHDVWQSIFALEGALTEERGKTVRLARTRQKIARDGELATVSDLIMKRASDGYRMLMERGWPELTFEAVALRHPDRFEPITLGNARARLATPKA</sequence>
<dbReference type="Proteomes" id="UP000241167">
    <property type="component" value="Unassembled WGS sequence"/>
</dbReference>
<organism evidence="1 2">
    <name type="scientific">Allosphingosinicella deserti</name>
    <dbReference type="NCBI Taxonomy" id="2116704"/>
    <lineage>
        <taxon>Bacteria</taxon>
        <taxon>Pseudomonadati</taxon>
        <taxon>Pseudomonadota</taxon>
        <taxon>Alphaproteobacteria</taxon>
        <taxon>Sphingomonadales</taxon>
        <taxon>Sphingomonadaceae</taxon>
        <taxon>Allosphingosinicella</taxon>
    </lineage>
</organism>
<accession>A0A2P7QRJ3</accession>
<reference evidence="1 2" key="1">
    <citation type="submission" date="2018-03" db="EMBL/GenBank/DDBJ databases">
        <title>The draft genome of Sphingosinicella sp. GL-C-18.</title>
        <authorList>
            <person name="Liu L."/>
            <person name="Li L."/>
            <person name="Liang L."/>
            <person name="Zhang X."/>
            <person name="Wang T."/>
        </authorList>
    </citation>
    <scope>NUCLEOTIDE SEQUENCE [LARGE SCALE GENOMIC DNA]</scope>
    <source>
        <strain evidence="1 2">GL-C-18</strain>
    </source>
</reference>
<keyword evidence="2" id="KW-1185">Reference proteome</keyword>
<name>A0A2P7QRJ3_9SPHN</name>
<evidence type="ECO:0000313" key="2">
    <source>
        <dbReference type="Proteomes" id="UP000241167"/>
    </source>
</evidence>
<dbReference type="EMBL" id="PXYI01000003">
    <property type="protein sequence ID" value="PSJ40593.1"/>
    <property type="molecule type" value="Genomic_DNA"/>
</dbReference>
<dbReference type="AlphaFoldDB" id="A0A2P7QRJ3"/>
<evidence type="ECO:0000313" key="1">
    <source>
        <dbReference type="EMBL" id="PSJ40593.1"/>
    </source>
</evidence>
<protein>
    <submittedName>
        <fullName evidence="1">Uncharacterized protein</fullName>
    </submittedName>
</protein>
<proteinExistence type="predicted"/>
<dbReference type="RefSeq" id="WP_106512744.1">
    <property type="nucleotide sequence ID" value="NZ_PXYI01000003.1"/>
</dbReference>